<dbReference type="Proteomes" id="UP000192610">
    <property type="component" value="Unassembled WGS sequence"/>
</dbReference>
<comment type="similarity">
    <text evidence="2">Belongs to the DoxX family.</text>
</comment>
<dbReference type="InterPro" id="IPR051907">
    <property type="entry name" value="DoxX-like_oxidoreductase"/>
</dbReference>
<keyword evidence="3" id="KW-1003">Cell membrane</keyword>
<keyword evidence="5 7" id="KW-1133">Transmembrane helix</keyword>
<evidence type="ECO:0000256" key="2">
    <source>
        <dbReference type="ARBA" id="ARBA00006679"/>
    </source>
</evidence>
<keyword evidence="9" id="KW-1185">Reference proteome</keyword>
<dbReference type="Pfam" id="PF07681">
    <property type="entry name" value="DoxX"/>
    <property type="match status" value="1"/>
</dbReference>
<evidence type="ECO:0000256" key="1">
    <source>
        <dbReference type="ARBA" id="ARBA00004651"/>
    </source>
</evidence>
<dbReference type="AlphaFoldDB" id="A0A1V9F8W5"/>
<keyword evidence="6 7" id="KW-0472">Membrane</keyword>
<dbReference type="OrthoDB" id="680764at2"/>
<accession>A0A1V9F8W5</accession>
<dbReference type="RefSeq" id="WP_081197498.1">
    <property type="nucleotide sequence ID" value="NZ_FOCZ01000003.1"/>
</dbReference>
<feature type="transmembrane region" description="Helical" evidence="7">
    <location>
        <begin position="113"/>
        <end position="134"/>
    </location>
</feature>
<proteinExistence type="inferred from homology"/>
<comment type="caution">
    <text evidence="8">The sequence shown here is derived from an EMBL/GenBank/DDBJ whole genome shotgun (WGS) entry which is preliminary data.</text>
</comment>
<organism evidence="8 9">
    <name type="scientific">Niastella yeongjuensis</name>
    <dbReference type="NCBI Taxonomy" id="354355"/>
    <lineage>
        <taxon>Bacteria</taxon>
        <taxon>Pseudomonadati</taxon>
        <taxon>Bacteroidota</taxon>
        <taxon>Chitinophagia</taxon>
        <taxon>Chitinophagales</taxon>
        <taxon>Chitinophagaceae</taxon>
        <taxon>Niastella</taxon>
    </lineage>
</organism>
<reference evidence="9" key="1">
    <citation type="submission" date="2016-04" db="EMBL/GenBank/DDBJ databases">
        <authorList>
            <person name="Chen L."/>
            <person name="Zhuang W."/>
            <person name="Wang G."/>
        </authorList>
    </citation>
    <scope>NUCLEOTIDE SEQUENCE [LARGE SCALE GENOMIC DNA]</scope>
    <source>
        <strain evidence="9">17621</strain>
    </source>
</reference>
<evidence type="ECO:0000256" key="5">
    <source>
        <dbReference type="ARBA" id="ARBA00022989"/>
    </source>
</evidence>
<gene>
    <name evidence="8" type="ORF">A4H97_22140</name>
</gene>
<protein>
    <recommendedName>
        <fullName evidence="10">DoxX family protein</fullName>
    </recommendedName>
</protein>
<comment type="subcellular location">
    <subcellularLocation>
        <location evidence="1">Cell membrane</location>
        <topology evidence="1">Multi-pass membrane protein</topology>
    </subcellularLocation>
</comment>
<dbReference type="EMBL" id="LVXG01000003">
    <property type="protein sequence ID" value="OQP54666.1"/>
    <property type="molecule type" value="Genomic_DNA"/>
</dbReference>
<dbReference type="PANTHER" id="PTHR33452">
    <property type="entry name" value="OXIDOREDUCTASE CATD-RELATED"/>
    <property type="match status" value="1"/>
</dbReference>
<evidence type="ECO:0000313" key="9">
    <source>
        <dbReference type="Proteomes" id="UP000192610"/>
    </source>
</evidence>
<dbReference type="GO" id="GO:0005886">
    <property type="term" value="C:plasma membrane"/>
    <property type="evidence" value="ECO:0007669"/>
    <property type="project" value="UniProtKB-SubCell"/>
</dbReference>
<sequence>MNTLQQIQRWSLTHHPRWLIVLRVAVGLCLFFKGIFFLANTSTLEELVKGSLVANRSDWMVIFITWSHLLGGFLIIIGLLTRWAALLNVPILMGAVIFINTQRDSFGNFELPFAFIVLVGLIFFLVEGGGPISLDNFFSKHEA</sequence>
<evidence type="ECO:0000256" key="7">
    <source>
        <dbReference type="SAM" id="Phobius"/>
    </source>
</evidence>
<evidence type="ECO:0000256" key="6">
    <source>
        <dbReference type="ARBA" id="ARBA00023136"/>
    </source>
</evidence>
<dbReference type="PANTHER" id="PTHR33452:SF1">
    <property type="entry name" value="INNER MEMBRANE PROTEIN YPHA-RELATED"/>
    <property type="match status" value="1"/>
</dbReference>
<evidence type="ECO:0000256" key="4">
    <source>
        <dbReference type="ARBA" id="ARBA00022692"/>
    </source>
</evidence>
<name>A0A1V9F8W5_9BACT</name>
<feature type="transmembrane region" description="Helical" evidence="7">
    <location>
        <begin position="84"/>
        <end position="101"/>
    </location>
</feature>
<feature type="transmembrane region" description="Helical" evidence="7">
    <location>
        <begin position="59"/>
        <end position="77"/>
    </location>
</feature>
<keyword evidence="4 7" id="KW-0812">Transmembrane</keyword>
<evidence type="ECO:0008006" key="10">
    <source>
        <dbReference type="Google" id="ProtNLM"/>
    </source>
</evidence>
<feature type="transmembrane region" description="Helical" evidence="7">
    <location>
        <begin position="20"/>
        <end position="39"/>
    </location>
</feature>
<evidence type="ECO:0000313" key="8">
    <source>
        <dbReference type="EMBL" id="OQP54666.1"/>
    </source>
</evidence>
<dbReference type="STRING" id="354355.SAMN05660816_01944"/>
<dbReference type="InterPro" id="IPR032808">
    <property type="entry name" value="DoxX"/>
</dbReference>
<evidence type="ECO:0000256" key="3">
    <source>
        <dbReference type="ARBA" id="ARBA00022475"/>
    </source>
</evidence>